<protein>
    <recommendedName>
        <fullName evidence="1">UPF0597 protein SAMN02746091_00522</fullName>
    </recommendedName>
</protein>
<dbReference type="PIRSF" id="PIRSF006054">
    <property type="entry name" value="UCP006054"/>
    <property type="match status" value="1"/>
</dbReference>
<dbReference type="InterPro" id="IPR021144">
    <property type="entry name" value="UPF0597"/>
</dbReference>
<evidence type="ECO:0000313" key="3">
    <source>
        <dbReference type="EMBL" id="SHE50367.1"/>
    </source>
</evidence>
<dbReference type="PANTHER" id="PTHR30501:SF2">
    <property type="entry name" value="UPF0597 PROTEIN YHAM"/>
    <property type="match status" value="1"/>
</dbReference>
<organism evidence="3 4">
    <name type="scientific">Caloramator proteoclasticus DSM 10124</name>
    <dbReference type="NCBI Taxonomy" id="1121262"/>
    <lineage>
        <taxon>Bacteria</taxon>
        <taxon>Bacillati</taxon>
        <taxon>Bacillota</taxon>
        <taxon>Clostridia</taxon>
        <taxon>Eubacteriales</taxon>
        <taxon>Clostridiaceae</taxon>
        <taxon>Caloramator</taxon>
    </lineage>
</organism>
<dbReference type="EMBL" id="FQVG01000006">
    <property type="protein sequence ID" value="SHE50367.1"/>
    <property type="molecule type" value="Genomic_DNA"/>
</dbReference>
<evidence type="ECO:0000256" key="1">
    <source>
        <dbReference type="HAMAP-Rule" id="MF_01845"/>
    </source>
</evidence>
<gene>
    <name evidence="3" type="ORF">SAMN02746091_00522</name>
</gene>
<dbReference type="GO" id="GO:0019450">
    <property type="term" value="P:L-cysteine catabolic process to pyruvate"/>
    <property type="evidence" value="ECO:0007669"/>
    <property type="project" value="TreeGrafter"/>
</dbReference>
<comment type="similarity">
    <text evidence="1">Belongs to the UPF0597 family.</text>
</comment>
<proteinExistence type="inferred from homology"/>
<reference evidence="4" key="1">
    <citation type="submission" date="2016-11" db="EMBL/GenBank/DDBJ databases">
        <authorList>
            <person name="Varghese N."/>
            <person name="Submissions S."/>
        </authorList>
    </citation>
    <scope>NUCLEOTIDE SEQUENCE [LARGE SCALE GENOMIC DNA]</scope>
    <source>
        <strain evidence="4">DSM 10124</strain>
    </source>
</reference>
<feature type="domain" description="Serine dehydratase-like alpha subunit" evidence="2">
    <location>
        <begin position="84"/>
        <end position="418"/>
    </location>
</feature>
<dbReference type="PANTHER" id="PTHR30501">
    <property type="entry name" value="UPF0597 PROTEIN YHAM"/>
    <property type="match status" value="1"/>
</dbReference>
<keyword evidence="4" id="KW-1185">Reference proteome</keyword>
<dbReference type="HAMAP" id="MF_01845">
    <property type="entry name" value="UPF0597"/>
    <property type="match status" value="1"/>
</dbReference>
<evidence type="ECO:0000259" key="2">
    <source>
        <dbReference type="Pfam" id="PF03313"/>
    </source>
</evidence>
<sequence length="430" mass="45927">MKNIIKNVLKQEVVLALGCTEPVAVALASASAYSVVKGDIEKINVIVSSNIFKNAFAVGIPGTKNVGLHIAAALGAIGGDCKLKLEVLKNINSNHEKEAKRIVEEGKVRIDVDDSKAIFYIRVEVLTKNGLGVCEIKDKHSNIVYLEANGKVIYENREVAVGSSKVNFDLKEFKLLDLIHEIIDMKDEELEFLLEGAEVNIKIAKEGLNNSYGMEIGKRYKKMMEEGIISDDIQNNIIMMTAAASDARMAGCFMPVMSSAGSGNHGITAIIPVAVCAKLLNKDNAQLVKALAISHITTIYIKQFTGRLSSVCGCGVAAGVGAACGICYLLGGKDKEMENTIKNMVGDISGVVCDGAKPGCAIKLSTAAAAAYKAALLAIQGVCVPCGNGIVGCDIESTIRNLGIFTREGMKNVDRTVINIMLKKEYEFVC</sequence>
<accession>A0A1M4U177</accession>
<dbReference type="InterPro" id="IPR005130">
    <property type="entry name" value="Ser_deHydtase-like_asu"/>
</dbReference>
<name>A0A1M4U177_9CLOT</name>
<evidence type="ECO:0000313" key="4">
    <source>
        <dbReference type="Proteomes" id="UP000184423"/>
    </source>
</evidence>
<dbReference type="Proteomes" id="UP000184423">
    <property type="component" value="Unassembled WGS sequence"/>
</dbReference>
<dbReference type="GO" id="GO:0080146">
    <property type="term" value="F:L-cysteine desulfhydrase activity"/>
    <property type="evidence" value="ECO:0007669"/>
    <property type="project" value="TreeGrafter"/>
</dbReference>
<dbReference type="Pfam" id="PF03313">
    <property type="entry name" value="SDH_alpha"/>
    <property type="match status" value="1"/>
</dbReference>
<dbReference type="RefSeq" id="WP_027308698.1">
    <property type="nucleotide sequence ID" value="NZ_FQVG01000006.1"/>
</dbReference>
<dbReference type="AlphaFoldDB" id="A0A1M4U177"/>